<evidence type="ECO:0000313" key="2">
    <source>
        <dbReference type="Proteomes" id="UP000789719"/>
    </source>
</evidence>
<dbReference type="InterPro" id="IPR027417">
    <property type="entry name" value="P-loop_NTPase"/>
</dbReference>
<dbReference type="EMBL" id="CAKKNT010000015">
    <property type="protein sequence ID" value="CAH0418798.1"/>
    <property type="molecule type" value="Genomic_DNA"/>
</dbReference>
<evidence type="ECO:0008006" key="3">
    <source>
        <dbReference type="Google" id="ProtNLM"/>
    </source>
</evidence>
<dbReference type="Pfam" id="PF13177">
    <property type="entry name" value="DNA_pol3_delta2"/>
    <property type="match status" value="1"/>
</dbReference>
<protein>
    <recommendedName>
        <fullName evidence="3">DNA polymerase III subunit delta</fullName>
    </recommendedName>
</protein>
<dbReference type="PANTHER" id="PTHR11669">
    <property type="entry name" value="REPLICATION FACTOR C / DNA POLYMERASE III GAMMA-TAU SUBUNIT"/>
    <property type="match status" value="1"/>
</dbReference>
<reference evidence="1 2" key="1">
    <citation type="submission" date="2021-11" db="EMBL/GenBank/DDBJ databases">
        <authorList>
            <person name="Depoorter E."/>
        </authorList>
    </citation>
    <scope>NUCLEOTIDE SEQUENCE [LARGE SCALE GENOMIC DNA]</scope>
    <source>
        <strain evidence="1 2">LMG 24286</strain>
    </source>
</reference>
<dbReference type="InterPro" id="IPR050238">
    <property type="entry name" value="DNA_Rep/Repair_Clamp_Loader"/>
</dbReference>
<evidence type="ECO:0000313" key="1">
    <source>
        <dbReference type="EMBL" id="CAH0418798.1"/>
    </source>
</evidence>
<sequence length="335" mass="37533">MVQSIDKQTPMASHQAMMAHFNKTIVKQQLAHAYLFNGPKGAGQAVMAQWLAMRLFCQELNDGQPCGVCRNCQRIMAGEHPDVINVKSEKATIKVDEIRVLKQEFTKSAVEGNHKILIIEHADTMTVSAQNSLLKFIEEPLGDTVIILLTENRSLLLPTIISRTQVVEFELPGFAAVEEQLQAHYPLTEIRLALRLSGNVELAQTWLADGAITKLNNLVWRWFNVLMQGDGAAFAMIQTGFIPMLQDNELPFTASQLLDSMTFILRDLLLITDERPLVFEDNRQILSELGAKISLTNRLAFVDIVLQARQEQQMNINIQTTLEAVTLKILASLQA</sequence>
<gene>
    <name evidence="1" type="ORF">WGH24286_01235</name>
</gene>
<comment type="caution">
    <text evidence="1">The sequence shown here is derived from an EMBL/GenBank/DDBJ whole genome shotgun (WGS) entry which is preliminary data.</text>
</comment>
<accession>A0ABM8ZBY1</accession>
<dbReference type="InterPro" id="IPR004622">
    <property type="entry name" value="DNA_pol_HolB"/>
</dbReference>
<dbReference type="Gene3D" id="3.40.50.300">
    <property type="entry name" value="P-loop containing nucleotide triphosphate hydrolases"/>
    <property type="match status" value="1"/>
</dbReference>
<dbReference type="NCBIfam" id="TIGR00678">
    <property type="entry name" value="holB"/>
    <property type="match status" value="1"/>
</dbReference>
<dbReference type="SUPFAM" id="SSF52540">
    <property type="entry name" value="P-loop containing nucleoside triphosphate hydrolases"/>
    <property type="match status" value="1"/>
</dbReference>
<dbReference type="RefSeq" id="WP_230098879.1">
    <property type="nucleotide sequence ID" value="NZ_CAKKNT010000015.1"/>
</dbReference>
<proteinExistence type="predicted"/>
<keyword evidence="2" id="KW-1185">Reference proteome</keyword>
<name>A0ABM8ZBY1_9LACO</name>
<dbReference type="PANTHER" id="PTHR11669:SF8">
    <property type="entry name" value="DNA POLYMERASE III SUBUNIT DELTA"/>
    <property type="match status" value="1"/>
</dbReference>
<dbReference type="Proteomes" id="UP000789719">
    <property type="component" value="Unassembled WGS sequence"/>
</dbReference>
<organism evidence="1 2">
    <name type="scientific">Periweissella ghanensis</name>
    <dbReference type="NCBI Taxonomy" id="467997"/>
    <lineage>
        <taxon>Bacteria</taxon>
        <taxon>Bacillati</taxon>
        <taxon>Bacillota</taxon>
        <taxon>Bacilli</taxon>
        <taxon>Lactobacillales</taxon>
        <taxon>Lactobacillaceae</taxon>
        <taxon>Periweissella</taxon>
    </lineage>
</organism>